<evidence type="ECO:0000313" key="2">
    <source>
        <dbReference type="Proteomes" id="UP001396334"/>
    </source>
</evidence>
<dbReference type="PANTHER" id="PTHR31048">
    <property type="entry name" value="OS03G0233200 PROTEIN"/>
    <property type="match status" value="1"/>
</dbReference>
<accession>A0ABR2PKG4</accession>
<dbReference type="PRINTS" id="PR00347">
    <property type="entry name" value="THAUMATIN"/>
</dbReference>
<keyword evidence="2" id="KW-1185">Reference proteome</keyword>
<proteinExistence type="predicted"/>
<dbReference type="InterPro" id="IPR037176">
    <property type="entry name" value="Osmotin/thaumatin-like_sf"/>
</dbReference>
<evidence type="ECO:0008006" key="3">
    <source>
        <dbReference type="Google" id="ProtNLM"/>
    </source>
</evidence>
<dbReference type="InterPro" id="IPR001938">
    <property type="entry name" value="Thaumatin"/>
</dbReference>
<reference evidence="1 2" key="1">
    <citation type="journal article" date="2024" name="G3 (Bethesda)">
        <title>Genome assembly of Hibiscus sabdariffa L. provides insights into metabolisms of medicinal natural products.</title>
        <authorList>
            <person name="Kim T."/>
        </authorList>
    </citation>
    <scope>NUCLEOTIDE SEQUENCE [LARGE SCALE GENOMIC DNA]</scope>
    <source>
        <strain evidence="1">TK-2024</strain>
        <tissue evidence="1">Old leaves</tissue>
    </source>
</reference>
<dbReference type="Gene3D" id="2.60.110.10">
    <property type="entry name" value="Thaumatin"/>
    <property type="match status" value="1"/>
</dbReference>
<name>A0ABR2PKG4_9ROSI</name>
<sequence length="276" mass="29331">MANIKPAGKFFMFGSKKCCYDERMTEFRHEVQTTQPHGGKHGDKSRWFKRTIFSSATLFTLENRCSFTVWPGSLAGKGPALGDGGFFLEPGSSYQLQAPPGWSGRFWGRTGCKFDNSGAGKCVTGNCGGGLKCTGGGEPPVSLVEFTLNGSDNKDFYDVSLVDGYNLGVAVKAVGGTGSCQYAGCVKDLNIACPAELQMSDSGTVVACKSACVAFNTPEYCCTGDHATPQTCSPTKYSQLFKNACPTAYSYAYDDATSTMTCIGSDYVITFCPTGS</sequence>
<dbReference type="PIRSF" id="PIRSF002703">
    <property type="entry name" value="Thaumatin"/>
    <property type="match status" value="1"/>
</dbReference>
<evidence type="ECO:0000313" key="1">
    <source>
        <dbReference type="EMBL" id="KAK8988942.1"/>
    </source>
</evidence>
<dbReference type="SMART" id="SM00205">
    <property type="entry name" value="THN"/>
    <property type="match status" value="1"/>
</dbReference>
<dbReference type="Pfam" id="PF00314">
    <property type="entry name" value="Thaumatin"/>
    <property type="match status" value="1"/>
</dbReference>
<comment type="caution">
    <text evidence="1">The sequence shown here is derived from an EMBL/GenBank/DDBJ whole genome shotgun (WGS) entry which is preliminary data.</text>
</comment>
<dbReference type="CDD" id="cd09218">
    <property type="entry name" value="TLP-PA"/>
    <property type="match status" value="1"/>
</dbReference>
<gene>
    <name evidence="1" type="ORF">V6N11_030313</name>
</gene>
<organism evidence="1 2">
    <name type="scientific">Hibiscus sabdariffa</name>
    <name type="common">roselle</name>
    <dbReference type="NCBI Taxonomy" id="183260"/>
    <lineage>
        <taxon>Eukaryota</taxon>
        <taxon>Viridiplantae</taxon>
        <taxon>Streptophyta</taxon>
        <taxon>Embryophyta</taxon>
        <taxon>Tracheophyta</taxon>
        <taxon>Spermatophyta</taxon>
        <taxon>Magnoliopsida</taxon>
        <taxon>eudicotyledons</taxon>
        <taxon>Gunneridae</taxon>
        <taxon>Pentapetalae</taxon>
        <taxon>rosids</taxon>
        <taxon>malvids</taxon>
        <taxon>Malvales</taxon>
        <taxon>Malvaceae</taxon>
        <taxon>Malvoideae</taxon>
        <taxon>Hibiscus</taxon>
    </lineage>
</organism>
<dbReference type="EMBL" id="JBBPBN010000057">
    <property type="protein sequence ID" value="KAK8988942.1"/>
    <property type="molecule type" value="Genomic_DNA"/>
</dbReference>
<dbReference type="SUPFAM" id="SSF49870">
    <property type="entry name" value="Osmotin, thaumatin-like protein"/>
    <property type="match status" value="1"/>
</dbReference>
<dbReference type="Proteomes" id="UP001396334">
    <property type="component" value="Unassembled WGS sequence"/>
</dbReference>
<dbReference type="PROSITE" id="PS51367">
    <property type="entry name" value="THAUMATIN_2"/>
    <property type="match status" value="1"/>
</dbReference>
<protein>
    <recommendedName>
        <fullName evidence="3">Thaumatin-like protein</fullName>
    </recommendedName>
</protein>